<keyword evidence="9" id="KW-1015">Disulfide bond</keyword>
<dbReference type="Pfam" id="PF00031">
    <property type="entry name" value="Cystatin"/>
    <property type="match status" value="2"/>
</dbReference>
<feature type="domain" description="Cystatin kininogen-type" evidence="12">
    <location>
        <begin position="164"/>
        <end position="267"/>
    </location>
</feature>
<evidence type="ECO:0000259" key="12">
    <source>
        <dbReference type="PROSITE" id="PS51647"/>
    </source>
</evidence>
<name>A0A401SPV4_CHIPU</name>
<dbReference type="AlphaFoldDB" id="A0A401SPV4"/>
<keyword evidence="3" id="KW-0964">Secreted</keyword>
<dbReference type="CDD" id="cd00042">
    <property type="entry name" value="CY"/>
    <property type="match status" value="2"/>
</dbReference>
<dbReference type="PANTHER" id="PTHR13814:SF12">
    <property type="entry name" value="KININOGEN-1"/>
    <property type="match status" value="1"/>
</dbReference>
<proteinExistence type="predicted"/>
<evidence type="ECO:0000256" key="1">
    <source>
        <dbReference type="ARBA" id="ARBA00004239"/>
    </source>
</evidence>
<dbReference type="GO" id="GO:0007204">
    <property type="term" value="P:positive regulation of cytosolic calcium ion concentration"/>
    <property type="evidence" value="ECO:0007669"/>
    <property type="project" value="TreeGrafter"/>
</dbReference>
<dbReference type="GO" id="GO:0004869">
    <property type="term" value="F:cysteine-type endopeptidase inhibitor activity"/>
    <property type="evidence" value="ECO:0007669"/>
    <property type="project" value="UniProtKB-KW"/>
</dbReference>
<dbReference type="PANTHER" id="PTHR13814">
    <property type="entry name" value="FETUIN"/>
    <property type="match status" value="1"/>
</dbReference>
<gene>
    <name evidence="13" type="ORF">chiPu_0010896</name>
</gene>
<dbReference type="InterPro" id="IPR000010">
    <property type="entry name" value="Cystatin_dom"/>
</dbReference>
<dbReference type="OMA" id="SKPWTEC"/>
<keyword evidence="6 11" id="KW-0732">Signal</keyword>
<evidence type="ECO:0000256" key="4">
    <source>
        <dbReference type="ARBA" id="ARBA00022690"/>
    </source>
</evidence>
<keyword evidence="14" id="KW-1185">Reference proteome</keyword>
<dbReference type="Proteomes" id="UP000287033">
    <property type="component" value="Unassembled WGS sequence"/>
</dbReference>
<feature type="signal peptide" evidence="11">
    <location>
        <begin position="1"/>
        <end position="18"/>
    </location>
</feature>
<dbReference type="SUPFAM" id="SSF54403">
    <property type="entry name" value="Cystatin/monellin"/>
    <property type="match status" value="2"/>
</dbReference>
<accession>A0A401SPV4</accession>
<keyword evidence="4" id="KW-0646">Protease inhibitor</keyword>
<dbReference type="InterPro" id="IPR046350">
    <property type="entry name" value="Cystatin_sf"/>
</dbReference>
<dbReference type="InterPro" id="IPR050735">
    <property type="entry name" value="Kininogen_Fetuin_HRG"/>
</dbReference>
<keyword evidence="5" id="KW-0789">Thiol protease inhibitor</keyword>
<keyword evidence="2" id="KW-0840">Vasodilator</keyword>
<evidence type="ECO:0000256" key="11">
    <source>
        <dbReference type="SAM" id="SignalP"/>
    </source>
</evidence>
<evidence type="ECO:0000256" key="10">
    <source>
        <dbReference type="ARBA" id="ARBA00023180"/>
    </source>
</evidence>
<dbReference type="SMART" id="SM00043">
    <property type="entry name" value="CY"/>
    <property type="match status" value="2"/>
</dbReference>
<comment type="subcellular location">
    <subcellularLocation>
        <location evidence="1">Secreted</location>
        <location evidence="1">Extracellular space</location>
    </subcellularLocation>
</comment>
<feature type="domain" description="Cystatin kininogen-type" evidence="12">
    <location>
        <begin position="39"/>
        <end position="144"/>
    </location>
</feature>
<keyword evidence="8" id="KW-0838">Vasoactive</keyword>
<evidence type="ECO:0000256" key="3">
    <source>
        <dbReference type="ARBA" id="ARBA00022525"/>
    </source>
</evidence>
<evidence type="ECO:0000313" key="13">
    <source>
        <dbReference type="EMBL" id="GCC32435.1"/>
    </source>
</evidence>
<evidence type="ECO:0000256" key="2">
    <source>
        <dbReference type="ARBA" id="ARBA00022429"/>
    </source>
</evidence>
<keyword evidence="10" id="KW-0325">Glycoprotein</keyword>
<dbReference type="GO" id="GO:0030195">
    <property type="term" value="P:negative regulation of blood coagulation"/>
    <property type="evidence" value="ECO:0007669"/>
    <property type="project" value="TreeGrafter"/>
</dbReference>
<dbReference type="EMBL" id="BEZZ01000435">
    <property type="protein sequence ID" value="GCC32435.1"/>
    <property type="molecule type" value="Genomic_DNA"/>
</dbReference>
<keyword evidence="7" id="KW-0677">Repeat</keyword>
<evidence type="ECO:0000256" key="8">
    <source>
        <dbReference type="ARBA" id="ARBA00022858"/>
    </source>
</evidence>
<organism evidence="13 14">
    <name type="scientific">Chiloscyllium punctatum</name>
    <name type="common">Brownbanded bambooshark</name>
    <name type="synonym">Hemiscyllium punctatum</name>
    <dbReference type="NCBI Taxonomy" id="137246"/>
    <lineage>
        <taxon>Eukaryota</taxon>
        <taxon>Metazoa</taxon>
        <taxon>Chordata</taxon>
        <taxon>Craniata</taxon>
        <taxon>Vertebrata</taxon>
        <taxon>Chondrichthyes</taxon>
        <taxon>Elasmobranchii</taxon>
        <taxon>Galeomorphii</taxon>
        <taxon>Galeoidea</taxon>
        <taxon>Orectolobiformes</taxon>
        <taxon>Hemiscylliidae</taxon>
        <taxon>Chiloscyllium</taxon>
    </lineage>
</organism>
<feature type="chain" id="PRO_5019057828" description="Cystatin kininogen-type domain-containing protein" evidence="11">
    <location>
        <begin position="19"/>
        <end position="357"/>
    </location>
</feature>
<dbReference type="PROSITE" id="PS51647">
    <property type="entry name" value="CYSTATIN_KININOGEN"/>
    <property type="match status" value="2"/>
</dbReference>
<dbReference type="STRING" id="137246.A0A401SPV4"/>
<dbReference type="InterPro" id="IPR018073">
    <property type="entry name" value="Prot_inh_cystat_CS"/>
</dbReference>
<dbReference type="Gene3D" id="3.10.450.10">
    <property type="match status" value="2"/>
</dbReference>
<evidence type="ECO:0000256" key="9">
    <source>
        <dbReference type="ARBA" id="ARBA00023157"/>
    </source>
</evidence>
<evidence type="ECO:0000256" key="6">
    <source>
        <dbReference type="ARBA" id="ARBA00022729"/>
    </source>
</evidence>
<dbReference type="GO" id="GO:0042311">
    <property type="term" value="P:vasodilation"/>
    <property type="evidence" value="ECO:0007669"/>
    <property type="project" value="UniProtKB-KW"/>
</dbReference>
<protein>
    <recommendedName>
        <fullName evidence="12">Cystatin kininogen-type domain-containing protein</fullName>
    </recommendedName>
</protein>
<evidence type="ECO:0000313" key="14">
    <source>
        <dbReference type="Proteomes" id="UP000287033"/>
    </source>
</evidence>
<sequence>MKLLYVAIFTIQLLCVDAESEPVIEPDISVLSPPYPIDCNNPEVLVAADFTLRKFNAEQKSGHQYALDQVQQAEAQGLRGRRYFIKFSIQETDCSVGNEKIWKDCSHKAQGEAATGHCVSNVYIHKTDRIVDVAEYNCSIDSDHHTPIVPKRGLCLGCPVDLPTDHHRLNETIALAIAKFNTESNHTNYFQRDRVYKFTRQVVAGIKYVLKFSIQETECSKEDSDDLPPDCDAKADGIKLYCNSQVYFKSWMNSMNVFVDCNVSKLEIITFAAPRYVGWGPFSMPQPPRSHSDGNDTHPEKLTSAEQTLADSLESPKCPGKPWRVLLQHISVSSSTEQHHDNNTVQTAFRDLGLLDF</sequence>
<reference evidence="13 14" key="1">
    <citation type="journal article" date="2018" name="Nat. Ecol. Evol.">
        <title>Shark genomes provide insights into elasmobranch evolution and the origin of vertebrates.</title>
        <authorList>
            <person name="Hara Y"/>
            <person name="Yamaguchi K"/>
            <person name="Onimaru K"/>
            <person name="Kadota M"/>
            <person name="Koyanagi M"/>
            <person name="Keeley SD"/>
            <person name="Tatsumi K"/>
            <person name="Tanaka K"/>
            <person name="Motone F"/>
            <person name="Kageyama Y"/>
            <person name="Nozu R"/>
            <person name="Adachi N"/>
            <person name="Nishimura O"/>
            <person name="Nakagawa R"/>
            <person name="Tanegashima C"/>
            <person name="Kiyatake I"/>
            <person name="Matsumoto R"/>
            <person name="Murakumo K"/>
            <person name="Nishida K"/>
            <person name="Terakita A"/>
            <person name="Kuratani S"/>
            <person name="Sato K"/>
            <person name="Hyodo S Kuraku.S."/>
        </authorList>
    </citation>
    <scope>NUCLEOTIDE SEQUENCE [LARGE SCALE GENOMIC DNA]</scope>
</reference>
<evidence type="ECO:0000256" key="5">
    <source>
        <dbReference type="ARBA" id="ARBA00022704"/>
    </source>
</evidence>
<dbReference type="PROSITE" id="PS00287">
    <property type="entry name" value="CYSTATIN"/>
    <property type="match status" value="1"/>
</dbReference>
<dbReference type="FunFam" id="3.10.450.10:FF:000002">
    <property type="entry name" value="Kininogen 1"/>
    <property type="match status" value="1"/>
</dbReference>
<comment type="caution">
    <text evidence="13">The sequence shown here is derived from an EMBL/GenBank/DDBJ whole genome shotgun (WGS) entry which is preliminary data.</text>
</comment>
<dbReference type="OrthoDB" id="9937817at2759"/>
<dbReference type="GO" id="GO:0072562">
    <property type="term" value="C:blood microparticle"/>
    <property type="evidence" value="ECO:0007669"/>
    <property type="project" value="TreeGrafter"/>
</dbReference>
<dbReference type="InterPro" id="IPR027358">
    <property type="entry name" value="Kininogen-type_cystatin_dom"/>
</dbReference>
<evidence type="ECO:0000256" key="7">
    <source>
        <dbReference type="ARBA" id="ARBA00022737"/>
    </source>
</evidence>